<evidence type="ECO:0000313" key="4">
    <source>
        <dbReference type="Proteomes" id="UP001628874"/>
    </source>
</evidence>
<reference evidence="3 4" key="1">
    <citation type="submission" date="2024-07" db="EMBL/GenBank/DDBJ databases">
        <authorList>
            <person name="Tripathy S."/>
        </authorList>
    </citation>
    <scope>NUCLEOTIDE SEQUENCE [LARGE SCALE GENOMIC DNA]</scope>
    <source>
        <strain evidence="3 4">VB-61278_2</strain>
    </source>
</reference>
<organism evidence="3 4">
    <name type="scientific">Scytonema tolypothrichoides VB-61278_2</name>
    <dbReference type="NCBI Taxonomy" id="3232314"/>
    <lineage>
        <taxon>Bacteria</taxon>
        <taxon>Bacillati</taxon>
        <taxon>Cyanobacteriota</taxon>
        <taxon>Cyanophyceae</taxon>
        <taxon>Nostocales</taxon>
        <taxon>Scytonemataceae</taxon>
        <taxon>Scytonema</taxon>
    </lineage>
</organism>
<keyword evidence="1" id="KW-0853">WD repeat</keyword>
<name>A0ABW8X031_9CYAN</name>
<dbReference type="Proteomes" id="UP001628874">
    <property type="component" value="Unassembled WGS sequence"/>
</dbReference>
<dbReference type="PROSITE" id="PS50082">
    <property type="entry name" value="WD_REPEATS_2"/>
    <property type="match status" value="1"/>
</dbReference>
<sequence length="23" mass="2529">MAFSPNAKTITSTSTDKTTILWN</sequence>
<accession>A0ABW8X031</accession>
<evidence type="ECO:0000256" key="2">
    <source>
        <dbReference type="SAM" id="MobiDB-lite"/>
    </source>
</evidence>
<proteinExistence type="predicted"/>
<feature type="compositionally biased region" description="Low complexity" evidence="2">
    <location>
        <begin position="8"/>
        <end position="23"/>
    </location>
</feature>
<dbReference type="PROSITE" id="PS50294">
    <property type="entry name" value="WD_REPEATS_REGION"/>
    <property type="match status" value="1"/>
</dbReference>
<comment type="caution">
    <text evidence="3">The sequence shown here is derived from an EMBL/GenBank/DDBJ whole genome shotgun (WGS) entry which is preliminary data.</text>
</comment>
<dbReference type="EMBL" id="JBFQGM010000025">
    <property type="protein sequence ID" value="MFL9466530.1"/>
    <property type="molecule type" value="Genomic_DNA"/>
</dbReference>
<feature type="region of interest" description="Disordered" evidence="2">
    <location>
        <begin position="1"/>
        <end position="23"/>
    </location>
</feature>
<keyword evidence="4" id="KW-1185">Reference proteome</keyword>
<feature type="repeat" description="WD" evidence="1">
    <location>
        <begin position="1"/>
        <end position="23"/>
    </location>
</feature>
<gene>
    <name evidence="3" type="ORF">AB0759_38735</name>
</gene>
<evidence type="ECO:0008006" key="5">
    <source>
        <dbReference type="Google" id="ProtNLM"/>
    </source>
</evidence>
<evidence type="ECO:0000313" key="3">
    <source>
        <dbReference type="EMBL" id="MFL9466530.1"/>
    </source>
</evidence>
<dbReference type="RefSeq" id="WP_408019969.1">
    <property type="nucleotide sequence ID" value="NZ_JBFQGM010000025.1"/>
</dbReference>
<dbReference type="InterPro" id="IPR001680">
    <property type="entry name" value="WD40_rpt"/>
</dbReference>
<evidence type="ECO:0000256" key="1">
    <source>
        <dbReference type="PROSITE-ProRule" id="PRU00221"/>
    </source>
</evidence>
<protein>
    <recommendedName>
        <fullName evidence="5">WD40 repeat-containing protein</fullName>
    </recommendedName>
</protein>